<proteinExistence type="predicted"/>
<evidence type="ECO:0000313" key="3">
    <source>
        <dbReference type="Proteomes" id="UP000035170"/>
    </source>
</evidence>
<reference evidence="2 3" key="1">
    <citation type="submission" date="2015-03" db="EMBL/GenBank/DDBJ databases">
        <title>Genome sequence of Variovorax paradoxus TBEA6.</title>
        <authorList>
            <person name="Poehlein A."/>
            <person name="Schuldes J."/>
            <person name="Wuebbeler J.H."/>
            <person name="Hiessl S."/>
            <person name="Steinbuechel A."/>
            <person name="Daniel R."/>
        </authorList>
    </citation>
    <scope>NUCLEOTIDE SEQUENCE [LARGE SCALE GENOMIC DNA]</scope>
    <source>
        <strain evidence="2 3">TBEA6</strain>
    </source>
</reference>
<protein>
    <submittedName>
        <fullName evidence="2">Glyoxalase-like domain protein</fullName>
    </submittedName>
</protein>
<comment type="caution">
    <text evidence="2">The sequence shown here is derived from an EMBL/GenBank/DDBJ whole genome shotgun (WGS) entry which is preliminary data.</text>
</comment>
<gene>
    <name evidence="2" type="ORF">VPARA_57660</name>
</gene>
<name>A0A0H2LTY2_VARPD</name>
<dbReference type="PROSITE" id="PS51819">
    <property type="entry name" value="VOC"/>
    <property type="match status" value="1"/>
</dbReference>
<evidence type="ECO:0000259" key="1">
    <source>
        <dbReference type="PROSITE" id="PS51819"/>
    </source>
</evidence>
<dbReference type="AlphaFoldDB" id="A0A0H2LTY2"/>
<accession>A0A0H2LTY2</accession>
<dbReference type="InterPro" id="IPR029068">
    <property type="entry name" value="Glyas_Bleomycin-R_OHBP_Dase"/>
</dbReference>
<dbReference type="EMBL" id="JZWI01000038">
    <property type="protein sequence ID" value="KLN53121.1"/>
    <property type="molecule type" value="Genomic_DNA"/>
</dbReference>
<organism evidence="2 3">
    <name type="scientific">Variovorax paradoxus</name>
    <dbReference type="NCBI Taxonomy" id="34073"/>
    <lineage>
        <taxon>Bacteria</taxon>
        <taxon>Pseudomonadati</taxon>
        <taxon>Pseudomonadota</taxon>
        <taxon>Betaproteobacteria</taxon>
        <taxon>Burkholderiales</taxon>
        <taxon>Comamonadaceae</taxon>
        <taxon>Variovorax</taxon>
    </lineage>
</organism>
<keyword evidence="3" id="KW-1185">Reference proteome</keyword>
<sequence length="126" mass="13257">MSAAIRPPRRVQNVFVVAREPASLHAFYAGALGLPMKFRDGDRWIQYGVGNTNVALACLEEAAPATSGLVMVLEVDGFEGAQERIGAAGGQVLGLRDMGSHGAVLSLRDPEGNLVQLFRRAAPAAA</sequence>
<dbReference type="Pfam" id="PF18029">
    <property type="entry name" value="Glyoxalase_6"/>
    <property type="match status" value="1"/>
</dbReference>
<evidence type="ECO:0000313" key="2">
    <source>
        <dbReference type="EMBL" id="KLN53121.1"/>
    </source>
</evidence>
<feature type="domain" description="VOC" evidence="1">
    <location>
        <begin position="10"/>
        <end position="120"/>
    </location>
</feature>
<dbReference type="PATRIC" id="fig|34073.19.peg.5919"/>
<dbReference type="Proteomes" id="UP000035170">
    <property type="component" value="Unassembled WGS sequence"/>
</dbReference>
<dbReference type="InterPro" id="IPR041581">
    <property type="entry name" value="Glyoxalase_6"/>
</dbReference>
<dbReference type="RefSeq" id="WP_047787004.1">
    <property type="nucleotide sequence ID" value="NZ_JZWI01000038.1"/>
</dbReference>
<dbReference type="InterPro" id="IPR037523">
    <property type="entry name" value="VOC_core"/>
</dbReference>
<dbReference type="SUPFAM" id="SSF54593">
    <property type="entry name" value="Glyoxalase/Bleomycin resistance protein/Dihydroxybiphenyl dioxygenase"/>
    <property type="match status" value="1"/>
</dbReference>
<dbReference type="Gene3D" id="3.10.180.10">
    <property type="entry name" value="2,3-Dihydroxybiphenyl 1,2-Dioxygenase, domain 1"/>
    <property type="match status" value="1"/>
</dbReference>